<name>A0A6J6L6N6_9ZZZZ</name>
<dbReference type="AlphaFoldDB" id="A0A6J6L6N6"/>
<reference evidence="1" key="1">
    <citation type="submission" date="2020-05" db="EMBL/GenBank/DDBJ databases">
        <authorList>
            <person name="Chiriac C."/>
            <person name="Salcher M."/>
            <person name="Ghai R."/>
            <person name="Kavagutti S V."/>
        </authorList>
    </citation>
    <scope>NUCLEOTIDE SEQUENCE</scope>
</reference>
<gene>
    <name evidence="1" type="ORF">UFOPK2245_00980</name>
</gene>
<evidence type="ECO:0000313" key="1">
    <source>
        <dbReference type="EMBL" id="CAB4657431.1"/>
    </source>
</evidence>
<protein>
    <submittedName>
        <fullName evidence="1">Unannotated protein</fullName>
    </submittedName>
</protein>
<proteinExistence type="predicted"/>
<accession>A0A6J6L6N6</accession>
<dbReference type="EMBL" id="CAEZWK010000035">
    <property type="protein sequence ID" value="CAB4657431.1"/>
    <property type="molecule type" value="Genomic_DNA"/>
</dbReference>
<sequence length="58" mass="6159">MLSTQSKYRGASSSGSIFTEPLRTASAAAFAIGSTFTNHCFDKRGSIVVSQREQCPTA</sequence>
<organism evidence="1">
    <name type="scientific">freshwater metagenome</name>
    <dbReference type="NCBI Taxonomy" id="449393"/>
    <lineage>
        <taxon>unclassified sequences</taxon>
        <taxon>metagenomes</taxon>
        <taxon>ecological metagenomes</taxon>
    </lineage>
</organism>